<dbReference type="Pfam" id="PF04069">
    <property type="entry name" value="OpuAC"/>
    <property type="match status" value="1"/>
</dbReference>
<keyword evidence="6" id="KW-1185">Reference proteome</keyword>
<feature type="transmembrane region" description="Helical" evidence="2">
    <location>
        <begin position="45"/>
        <end position="65"/>
    </location>
</feature>
<feature type="transmembrane region" description="Helical" evidence="2">
    <location>
        <begin position="12"/>
        <end position="33"/>
    </location>
</feature>
<sequence>MTPLSRTQKAKLPAIALAAVSSVIFWSLKPIFISIIGDRGDYAEVYVVSGAIAVVSSIVASLIFWKKTKSLLKGKSSLLRAIGWSSLSGLFLSTWYYGYYRALYSASMTDATVIAFTWPLIATIAIRVFTPKTAEKLKPTQWLLILASFIGAAAIGISNIGVESSSGSSGEIIWAFVAALGSGLYLPFAFKATAEIEKCIDSKPFATFYAISIANAISLSVVLALLGATNQTLRFYAFDSQVIFVCALIGLGTYLVAEVTWTWAFQEYKSLTLSSLPYFSPAASVILLHLLFDEPVRPIAMIGLVLILFSNLTLHANQKTTNALGLTLIATVYVALASQILPLESGGAIPELTAALTGLFAILAGFILSRASARRTEEIDARTVLVRRLIALDSNPDKSLADQLLCQLLEYEFSESAQDKRRQLSKLYVLISSAESSSPQKVEEARDALATWMAIHDDRLSIGESVALWMTGLGSVIFVLLLRDASPFGTAGSVVFAAGAFLLIFTIRDYDRNNLHGFRNQLRRLQQGFQEIGQKSYVPAEVVESGLVTSKTFEDSEARYGRSELTHSTEPKFQKRKIFDTVYLGTAVLVILIILLLPISTLGIANGSHVESPRPGTEVAPSGNSQVSKETIIIADTGWPAAHVSSAVISSVLSANDISNVVEPFDQTTAAQEFLADEPLPLVHPDLWLQNQSFQFQEAVQNNDVKLSDAKYNATQGIYILDSAETKARVEGLESLRNPEIARLFDSDHDGLGEMWIGARGWSTATALEQWIGDNKLNTIEPESYSESIFKAKLEHFAQHDKPIIFYGYVPDYIHKKFELRLVNSLDQLTSQPAVDVHVARTPTVSRISPKAEEILKHVSFTVDDINEFIRLEHAGVSPNEIASYWIKEHPGTVAQWTDHRQTTGAAGK</sequence>
<dbReference type="Pfam" id="PF00892">
    <property type="entry name" value="EamA"/>
    <property type="match status" value="1"/>
</dbReference>
<accession>A0ABX4MZX4</accession>
<dbReference type="InterPro" id="IPR000620">
    <property type="entry name" value="EamA_dom"/>
</dbReference>
<gene>
    <name evidence="5" type="ORF">ATK23_2170</name>
</gene>
<feature type="domain" description="EamA" evidence="3">
    <location>
        <begin position="16"/>
        <end position="155"/>
    </location>
</feature>
<name>A0ABX4MZX4_9MICC</name>
<feature type="transmembrane region" description="Helical" evidence="2">
    <location>
        <begin position="111"/>
        <end position="130"/>
    </location>
</feature>
<feature type="transmembrane region" description="Helical" evidence="2">
    <location>
        <begin position="172"/>
        <end position="194"/>
    </location>
</feature>
<dbReference type="EMBL" id="PGEY01000001">
    <property type="protein sequence ID" value="PJJ44923.1"/>
    <property type="molecule type" value="Genomic_DNA"/>
</dbReference>
<feature type="transmembrane region" description="Helical" evidence="2">
    <location>
        <begin position="323"/>
        <end position="341"/>
    </location>
</feature>
<keyword evidence="2" id="KW-0472">Membrane</keyword>
<dbReference type="SUPFAM" id="SSF53850">
    <property type="entry name" value="Periplasmic binding protein-like II"/>
    <property type="match status" value="1"/>
</dbReference>
<feature type="transmembrane region" description="Helical" evidence="2">
    <location>
        <begin position="488"/>
        <end position="507"/>
    </location>
</feature>
<keyword evidence="2" id="KW-0812">Transmembrane</keyword>
<comment type="similarity">
    <text evidence="1">Belongs to the EamA transporter family.</text>
</comment>
<protein>
    <submittedName>
        <fullName evidence="5">Glycine betaine/proline transport system substrate-binding protein</fullName>
    </submittedName>
</protein>
<feature type="transmembrane region" description="Helical" evidence="2">
    <location>
        <begin position="298"/>
        <end position="316"/>
    </location>
</feature>
<feature type="domain" description="ABC-type glycine betaine transport system substrate-binding" evidence="4">
    <location>
        <begin position="631"/>
        <end position="889"/>
    </location>
</feature>
<feature type="transmembrane region" description="Helical" evidence="2">
    <location>
        <begin position="142"/>
        <end position="160"/>
    </location>
</feature>
<evidence type="ECO:0000256" key="2">
    <source>
        <dbReference type="SAM" id="Phobius"/>
    </source>
</evidence>
<dbReference type="Gene3D" id="3.10.105.10">
    <property type="entry name" value="Dipeptide-binding Protein, Domain 3"/>
    <property type="match status" value="1"/>
</dbReference>
<evidence type="ECO:0000259" key="3">
    <source>
        <dbReference type="Pfam" id="PF00892"/>
    </source>
</evidence>
<dbReference type="RefSeq" id="WP_066141700.1">
    <property type="nucleotide sequence ID" value="NZ_PGEY01000001.1"/>
</dbReference>
<evidence type="ECO:0000313" key="5">
    <source>
        <dbReference type="EMBL" id="PJJ44923.1"/>
    </source>
</evidence>
<dbReference type="Gene3D" id="3.40.190.100">
    <property type="entry name" value="Glycine betaine-binding periplasmic protein, domain 2"/>
    <property type="match status" value="1"/>
</dbReference>
<evidence type="ECO:0000259" key="4">
    <source>
        <dbReference type="Pfam" id="PF04069"/>
    </source>
</evidence>
<dbReference type="SUPFAM" id="SSF103481">
    <property type="entry name" value="Multidrug resistance efflux transporter EmrE"/>
    <property type="match status" value="1"/>
</dbReference>
<feature type="transmembrane region" description="Helical" evidence="2">
    <location>
        <begin position="347"/>
        <end position="368"/>
    </location>
</feature>
<evidence type="ECO:0000313" key="6">
    <source>
        <dbReference type="Proteomes" id="UP000229263"/>
    </source>
</evidence>
<feature type="transmembrane region" description="Helical" evidence="2">
    <location>
        <begin position="582"/>
        <end position="605"/>
    </location>
</feature>
<evidence type="ECO:0000256" key="1">
    <source>
        <dbReference type="ARBA" id="ARBA00007362"/>
    </source>
</evidence>
<comment type="caution">
    <text evidence="5">The sequence shown here is derived from an EMBL/GenBank/DDBJ whole genome shotgun (WGS) entry which is preliminary data.</text>
</comment>
<organism evidence="5 6">
    <name type="scientific">Glutamicibacter mysorens</name>
    <dbReference type="NCBI Taxonomy" id="257984"/>
    <lineage>
        <taxon>Bacteria</taxon>
        <taxon>Bacillati</taxon>
        <taxon>Actinomycetota</taxon>
        <taxon>Actinomycetes</taxon>
        <taxon>Micrococcales</taxon>
        <taxon>Micrococcaceae</taxon>
        <taxon>Glutamicibacter</taxon>
    </lineage>
</organism>
<dbReference type="InterPro" id="IPR037185">
    <property type="entry name" value="EmrE-like"/>
</dbReference>
<feature type="transmembrane region" description="Helical" evidence="2">
    <location>
        <begin position="276"/>
        <end position="292"/>
    </location>
</feature>
<dbReference type="InterPro" id="IPR007210">
    <property type="entry name" value="ABC_Gly_betaine_transp_sub-bd"/>
</dbReference>
<keyword evidence="2" id="KW-1133">Transmembrane helix</keyword>
<reference evidence="5 6" key="1">
    <citation type="submission" date="2017-11" db="EMBL/GenBank/DDBJ databases">
        <title>Sequencing the genomes of 1000 actinobacteria strains.</title>
        <authorList>
            <person name="Klenk H.-P."/>
        </authorList>
    </citation>
    <scope>NUCLEOTIDE SEQUENCE [LARGE SCALE GENOMIC DNA]</scope>
    <source>
        <strain evidence="5 6">DSM 12798</strain>
    </source>
</reference>
<feature type="transmembrane region" description="Helical" evidence="2">
    <location>
        <begin position="77"/>
        <end position="99"/>
    </location>
</feature>
<dbReference type="Proteomes" id="UP000229263">
    <property type="component" value="Unassembled WGS sequence"/>
</dbReference>
<feature type="transmembrane region" description="Helical" evidence="2">
    <location>
        <begin position="241"/>
        <end position="264"/>
    </location>
</feature>
<feature type="transmembrane region" description="Helical" evidence="2">
    <location>
        <begin position="206"/>
        <end position="229"/>
    </location>
</feature>
<proteinExistence type="inferred from homology"/>
<feature type="transmembrane region" description="Helical" evidence="2">
    <location>
        <begin position="466"/>
        <end position="482"/>
    </location>
</feature>